<dbReference type="EMBL" id="CP012109">
    <property type="protein sequence ID" value="AKQ70640.1"/>
    <property type="molecule type" value="Genomic_DNA"/>
</dbReference>
<gene>
    <name evidence="2" type="ORF">A176_007552</name>
</gene>
<organism evidence="2 3">
    <name type="scientific">Pseudomyxococcus hansupus</name>
    <dbReference type="NCBI Taxonomy" id="1297742"/>
    <lineage>
        <taxon>Bacteria</taxon>
        <taxon>Pseudomonadati</taxon>
        <taxon>Myxococcota</taxon>
        <taxon>Myxococcia</taxon>
        <taxon>Myxococcales</taxon>
        <taxon>Cystobacterineae</taxon>
        <taxon>Myxococcaceae</taxon>
        <taxon>Pseudomyxococcus</taxon>
    </lineage>
</organism>
<evidence type="ECO:0000313" key="3">
    <source>
        <dbReference type="Proteomes" id="UP000009026"/>
    </source>
</evidence>
<name>A0A0H4XAF5_9BACT</name>
<reference evidence="2 3" key="1">
    <citation type="journal article" date="2016" name="PLoS ONE">
        <title>Complete Genome Sequence and Comparative Genomics of a Novel Myxobacterium Myxococcus hansupus.</title>
        <authorList>
            <person name="Sharma G."/>
            <person name="Narwani T."/>
            <person name="Subramanian S."/>
        </authorList>
    </citation>
    <scope>NUCLEOTIDE SEQUENCE [LARGE SCALE GENOMIC DNA]</scope>
    <source>
        <strain evidence="3">mixupus</strain>
    </source>
</reference>
<dbReference type="Proteomes" id="UP000009026">
    <property type="component" value="Chromosome"/>
</dbReference>
<dbReference type="OrthoDB" id="7284504at2"/>
<dbReference type="KEGG" id="mym:A176_007552"/>
<dbReference type="AlphaFoldDB" id="A0A0H4XAF5"/>
<feature type="chain" id="PRO_5005213442" description="Lipoprotein" evidence="1">
    <location>
        <begin position="23"/>
        <end position="313"/>
    </location>
</feature>
<evidence type="ECO:0008006" key="4">
    <source>
        <dbReference type="Google" id="ProtNLM"/>
    </source>
</evidence>
<proteinExistence type="predicted"/>
<feature type="signal peptide" evidence="1">
    <location>
        <begin position="1"/>
        <end position="22"/>
    </location>
</feature>
<evidence type="ECO:0000313" key="2">
    <source>
        <dbReference type="EMBL" id="AKQ70640.1"/>
    </source>
</evidence>
<accession>A0A0H4XAF5</accession>
<protein>
    <recommendedName>
        <fullName evidence="4">Lipoprotein</fullName>
    </recommendedName>
</protein>
<sequence>MTALSAAAVLFLLKAGAAPAPATTIDFLYSVSPYPAPEAKYVACDTPEAQAADHCVVGGTWVGLCSKSATPDDFSRMEGPLVFTDGIPRIQGCDNSRWMWKPPSAATAAYVAPKAGSLKMANKTQSVTLTQGGRTFAVTLTKKTFQLQVKEGAETRVLDVRPALGEAVKLADFPRLDYVGDLNGDGAPEAVVSIDTQGFTRAYEPKWGVTTAVVVTLADPLRVIGFTSSSPTRLYGAKNCAELGCDIIRFLEKQESCNHLAGEEGYDEARQKELAKAMKGCEALDARRQSLLKKHGANEAVKKALLAEQELGD</sequence>
<keyword evidence="3" id="KW-1185">Reference proteome</keyword>
<dbReference type="PATRIC" id="fig|1297742.4.peg.7685"/>
<evidence type="ECO:0000256" key="1">
    <source>
        <dbReference type="SAM" id="SignalP"/>
    </source>
</evidence>
<keyword evidence="1" id="KW-0732">Signal</keyword>
<dbReference type="RefSeq" id="WP_002633742.1">
    <property type="nucleotide sequence ID" value="NZ_CP012109.1"/>
</dbReference>